<protein>
    <submittedName>
        <fullName evidence="1">Uncharacterized protein</fullName>
    </submittedName>
</protein>
<organism evidence="1 2">
    <name type="scientific">Symbiodinium natans</name>
    <dbReference type="NCBI Taxonomy" id="878477"/>
    <lineage>
        <taxon>Eukaryota</taxon>
        <taxon>Sar</taxon>
        <taxon>Alveolata</taxon>
        <taxon>Dinophyceae</taxon>
        <taxon>Suessiales</taxon>
        <taxon>Symbiodiniaceae</taxon>
        <taxon>Symbiodinium</taxon>
    </lineage>
</organism>
<evidence type="ECO:0000313" key="2">
    <source>
        <dbReference type="Proteomes" id="UP000604046"/>
    </source>
</evidence>
<dbReference type="EMBL" id="CAJNDS010002571">
    <property type="protein sequence ID" value="CAE7529953.1"/>
    <property type="molecule type" value="Genomic_DNA"/>
</dbReference>
<gene>
    <name evidence="1" type="ORF">SNAT2548_LOCUS29676</name>
</gene>
<comment type="caution">
    <text evidence="1">The sequence shown here is derived from an EMBL/GenBank/DDBJ whole genome shotgun (WGS) entry which is preliminary data.</text>
</comment>
<reference evidence="1" key="1">
    <citation type="submission" date="2021-02" db="EMBL/GenBank/DDBJ databases">
        <authorList>
            <person name="Dougan E. K."/>
            <person name="Rhodes N."/>
            <person name="Thang M."/>
            <person name="Chan C."/>
        </authorList>
    </citation>
    <scope>NUCLEOTIDE SEQUENCE</scope>
</reference>
<dbReference type="AlphaFoldDB" id="A0A812TP10"/>
<dbReference type="Proteomes" id="UP000604046">
    <property type="component" value="Unassembled WGS sequence"/>
</dbReference>
<name>A0A812TP10_9DINO</name>
<sequence length="116" mass="13031">MMSGCRELGLEKDSERLKRGSVLLAGPKCQSDRDLASFTQNSRQTVLTCMACVFFVTELPRAPCSVMSRVGPNHPTYTKHLLISEHVLCDGESEQFEELQEWMQALRARIANSVRA</sequence>
<keyword evidence="2" id="KW-1185">Reference proteome</keyword>
<proteinExistence type="predicted"/>
<accession>A0A812TP10</accession>
<evidence type="ECO:0000313" key="1">
    <source>
        <dbReference type="EMBL" id="CAE7529953.1"/>
    </source>
</evidence>